<dbReference type="GO" id="GO:0006355">
    <property type="term" value="P:regulation of DNA-templated transcription"/>
    <property type="evidence" value="ECO:0007669"/>
    <property type="project" value="TreeGrafter"/>
</dbReference>
<feature type="compositionally biased region" description="Polar residues" evidence="5">
    <location>
        <begin position="818"/>
        <end position="827"/>
    </location>
</feature>
<keyword evidence="4" id="KW-0156">Chromatin regulator</keyword>
<evidence type="ECO:0000256" key="1">
    <source>
        <dbReference type="ARBA" id="ARBA00022723"/>
    </source>
</evidence>
<evidence type="ECO:0000256" key="4">
    <source>
        <dbReference type="ARBA" id="ARBA00022853"/>
    </source>
</evidence>
<dbReference type="Pfam" id="PF00856">
    <property type="entry name" value="SET"/>
    <property type="match status" value="1"/>
</dbReference>
<accession>A0A177B9W4</accession>
<dbReference type="GO" id="GO:0070210">
    <property type="term" value="C:Rpd3L-Expanded complex"/>
    <property type="evidence" value="ECO:0007669"/>
    <property type="project" value="TreeGrafter"/>
</dbReference>
<reference evidence="7 8" key="1">
    <citation type="submission" date="2016-04" db="EMBL/GenBank/DDBJ databases">
        <title>The genome of Intoshia linei affirms orthonectids as highly simplified spiralians.</title>
        <authorList>
            <person name="Mikhailov K.V."/>
            <person name="Slusarev G.S."/>
            <person name="Nikitin M.A."/>
            <person name="Logacheva M.D."/>
            <person name="Penin A."/>
            <person name="Aleoshin V."/>
            <person name="Panchin Y.V."/>
        </authorList>
    </citation>
    <scope>NUCLEOTIDE SEQUENCE [LARGE SCALE GENOMIC DNA]</scope>
    <source>
        <strain evidence="7">Intl2013</strain>
        <tissue evidence="7">Whole animal</tissue>
    </source>
</reference>
<keyword evidence="2" id="KW-0863">Zinc-finger</keyword>
<comment type="caution">
    <text evidence="7">The sequence shown here is derived from an EMBL/GenBank/DDBJ whole genome shotgun (WGS) entry which is preliminary data.</text>
</comment>
<dbReference type="EMBL" id="LWCA01000080">
    <property type="protein sequence ID" value="OAF71097.1"/>
    <property type="molecule type" value="Genomic_DNA"/>
</dbReference>
<dbReference type="SUPFAM" id="SSF57903">
    <property type="entry name" value="FYVE/PHD zinc finger"/>
    <property type="match status" value="1"/>
</dbReference>
<dbReference type="SMART" id="SM00249">
    <property type="entry name" value="PHD"/>
    <property type="match status" value="1"/>
</dbReference>
<feature type="compositionally biased region" description="Basic residues" evidence="5">
    <location>
        <begin position="664"/>
        <end position="696"/>
    </location>
</feature>
<dbReference type="PANTHER" id="PTHR46462">
    <property type="entry name" value="UPSET, ISOFORM A"/>
    <property type="match status" value="1"/>
</dbReference>
<dbReference type="CDD" id="cd15550">
    <property type="entry name" value="PHD_MLL5"/>
    <property type="match status" value="1"/>
</dbReference>
<dbReference type="AlphaFoldDB" id="A0A177B9W4"/>
<dbReference type="OrthoDB" id="1928087at2759"/>
<dbReference type="InterPro" id="IPR001214">
    <property type="entry name" value="SET_dom"/>
</dbReference>
<dbReference type="GO" id="GO:0006325">
    <property type="term" value="P:chromatin organization"/>
    <property type="evidence" value="ECO:0007669"/>
    <property type="project" value="UniProtKB-KW"/>
</dbReference>
<evidence type="ECO:0000256" key="5">
    <source>
        <dbReference type="SAM" id="MobiDB-lite"/>
    </source>
</evidence>
<dbReference type="InterPro" id="IPR001965">
    <property type="entry name" value="Znf_PHD"/>
</dbReference>
<feature type="region of interest" description="Disordered" evidence="5">
    <location>
        <begin position="663"/>
        <end position="696"/>
    </location>
</feature>
<dbReference type="InterPro" id="IPR013083">
    <property type="entry name" value="Znf_RING/FYVE/PHD"/>
</dbReference>
<dbReference type="PANTHER" id="PTHR46462:SF3">
    <property type="entry name" value="UPSET, ISOFORM A"/>
    <property type="match status" value="1"/>
</dbReference>
<proteinExistence type="predicted"/>
<evidence type="ECO:0000313" key="7">
    <source>
        <dbReference type="EMBL" id="OAF71097.1"/>
    </source>
</evidence>
<keyword evidence="1" id="KW-0479">Metal-binding</keyword>
<dbReference type="SUPFAM" id="SSF82199">
    <property type="entry name" value="SET domain"/>
    <property type="match status" value="1"/>
</dbReference>
<dbReference type="PROSITE" id="PS50280">
    <property type="entry name" value="SET"/>
    <property type="match status" value="1"/>
</dbReference>
<dbReference type="Gene3D" id="3.30.40.10">
    <property type="entry name" value="Zinc/RING finger domain, C3HC4 (zinc finger)"/>
    <property type="match status" value="1"/>
</dbReference>
<evidence type="ECO:0000259" key="6">
    <source>
        <dbReference type="PROSITE" id="PS50280"/>
    </source>
</evidence>
<keyword evidence="3" id="KW-0862">Zinc</keyword>
<dbReference type="Pfam" id="PF20826">
    <property type="entry name" value="PHD_5"/>
    <property type="match status" value="1"/>
</dbReference>
<feature type="domain" description="SET" evidence="6">
    <location>
        <begin position="358"/>
        <end position="478"/>
    </location>
</feature>
<dbReference type="Proteomes" id="UP000078046">
    <property type="component" value="Unassembled WGS sequence"/>
</dbReference>
<dbReference type="GO" id="GO:0034967">
    <property type="term" value="C:Set3 complex"/>
    <property type="evidence" value="ECO:0007669"/>
    <property type="project" value="TreeGrafter"/>
</dbReference>
<feature type="region of interest" description="Disordered" evidence="5">
    <location>
        <begin position="818"/>
        <end position="845"/>
    </location>
</feature>
<gene>
    <name evidence="7" type="ORF">A3Q56_01132</name>
</gene>
<dbReference type="InterPro" id="IPR019786">
    <property type="entry name" value="Zinc_finger_PHD-type_CS"/>
</dbReference>
<dbReference type="SMART" id="SM00317">
    <property type="entry name" value="SET"/>
    <property type="match status" value="1"/>
</dbReference>
<dbReference type="Gene3D" id="2.170.270.10">
    <property type="entry name" value="SET domain"/>
    <property type="match status" value="1"/>
</dbReference>
<name>A0A177B9W4_9BILA</name>
<dbReference type="InterPro" id="IPR046341">
    <property type="entry name" value="SET_dom_sf"/>
</dbReference>
<dbReference type="CDD" id="cd10529">
    <property type="entry name" value="SET_SETD5-like"/>
    <property type="match status" value="1"/>
</dbReference>
<dbReference type="GO" id="GO:0008270">
    <property type="term" value="F:zinc ion binding"/>
    <property type="evidence" value="ECO:0007669"/>
    <property type="project" value="UniProtKB-KW"/>
</dbReference>
<dbReference type="InterPro" id="IPR011011">
    <property type="entry name" value="Znf_FYVE_PHD"/>
</dbReference>
<organism evidence="7 8">
    <name type="scientific">Intoshia linei</name>
    <dbReference type="NCBI Taxonomy" id="1819745"/>
    <lineage>
        <taxon>Eukaryota</taxon>
        <taxon>Metazoa</taxon>
        <taxon>Spiralia</taxon>
        <taxon>Lophotrochozoa</taxon>
        <taxon>Mesozoa</taxon>
        <taxon>Orthonectida</taxon>
        <taxon>Rhopaluridae</taxon>
        <taxon>Intoshia</taxon>
    </lineage>
</organism>
<evidence type="ECO:0000256" key="3">
    <source>
        <dbReference type="ARBA" id="ARBA00022833"/>
    </source>
</evidence>
<dbReference type="PROSITE" id="PS01359">
    <property type="entry name" value="ZF_PHD_1"/>
    <property type="match status" value="1"/>
</dbReference>
<evidence type="ECO:0000256" key="2">
    <source>
        <dbReference type="ARBA" id="ARBA00022771"/>
    </source>
</evidence>
<evidence type="ECO:0000313" key="8">
    <source>
        <dbReference type="Proteomes" id="UP000078046"/>
    </source>
</evidence>
<protein>
    <recommendedName>
        <fullName evidence="6">SET domain-containing protein</fullName>
    </recommendedName>
</protein>
<sequence>MVISSENTQVDGVNINIEYVQNVDANLKSNQKILNSAGIALNRVNGSADTNNHFSGSPQSQLQFPTPAPPSYAPINNSASVSANKIKIETLVHNKDTYFRPTIPYQDHSYGCTVYASTSPMLKKKVSINLKNSTNSHEKISPMSVQLHNSPRVLEKTASIFSKKRLDKPKIEADKKVFIEKDKAYITRCICGFEHDDGYMICCDECGVWQHVVCMGMDKSTIPDEYLCEICCPRVTDVKRAILLQKKNANKLTSNSSSDEISIGRNADNSSINDYFHNPTSKPSKSHVKQVNIERRKIISLYRKRRKRQSDTSHLSFPEKSFIINKLNVNYTFCQNNIVRSELKNIFNPAQCNFEISNKIENCYLNLVDADTLCLCASNNIPTDQPVIEYVGEVGLLDSYLLDNDIYVSACNYALFYKKFQEEILIDSNKFGNLSRFIRRSCTPNCMVQHILQNDSIHFIVYSTQNILKNVEITIPFDIDYEKCEYYVECACKRLRCPVDSRIKKPIKKSIVETPKIKKDIKVVNIEKIIEPVLLPVEKIYPKPIVKPEKIQPVKANPPIAIVSAFKLDSVEPVQTSTPKIKVKAHPKEKTLKKIRKKTYSKQTIENSSEESFDEFSDDDYVVKNSSKKEPVKAQLIPISKMTREERKIAQLMELFAKIEKRDARRKSVKPKKSKIKVKPKSKNPKSKPKSKNKIKKISKSFEKLSDREDDNFNKDVKCESVENISLNHKSEGDETVESLNSLKDDTVFDINVEQSSIHVSAKKRWLKQALSDSSTVTVGDSNSKKINYPIKKRWSSKDSNDFTNENSIKTVSNVGTSEIKNETSPANGKRKLSLSEYRNRDRPKEIATQEARKIRDIDMRQFNLVDIDMRKNYQKEDKNENFIDYLKKGLFH</sequence>
<keyword evidence="8" id="KW-1185">Reference proteome</keyword>